<comment type="subcellular location">
    <subcellularLocation>
        <location evidence="1 11">Nucleus</location>
    </subcellularLocation>
</comment>
<sequence>MDANSPLDELQWKSPEWINAFGLRTDNVLEYFSQSPFFDRTANNQVLKMQSQFNEQLQNMSPENIAQELKKMKGVEFVVASVREPDFWIIRKQNRTSPTETQPLADYYIIGSSVYMSPAVSSIISSRLLSTVLSLRNSLNILQTLPKFSPSEGHNYNVNIAEGASAVGHPSLLPSKTVTISSTPMVSSGSVAGSNAGFTGNATVSQMVGSTSSTATSATTFNNLLNLSMADNTVYLEDLPLAGVDPTQGTSNLAPPGTTRAKVDSSRVQYSKKPVAR</sequence>
<dbReference type="EMBL" id="HG793130">
    <property type="protein sequence ID" value="CDK29351.1"/>
    <property type="molecule type" value="Genomic_DNA"/>
</dbReference>
<accession>W6MRH3</accession>
<evidence type="ECO:0000256" key="6">
    <source>
        <dbReference type="ARBA" id="ARBA00023159"/>
    </source>
</evidence>
<reference evidence="13" key="2">
    <citation type="submission" date="2014-02" db="EMBL/GenBank/DDBJ databases">
        <title>Complete DNA sequence of /Kuraishia capsulata/ illustrates novel genomic features among budding yeasts (/Saccharomycotina/).</title>
        <authorList>
            <person name="Morales L."/>
            <person name="Noel B."/>
            <person name="Porcel B."/>
            <person name="Marcet-Houben M."/>
            <person name="Hullo M-F."/>
            <person name="Sacerdot C."/>
            <person name="Tekaia F."/>
            <person name="Leh-Louis V."/>
            <person name="Despons L."/>
            <person name="Khanna V."/>
            <person name="Aury J-M."/>
            <person name="Barbe V."/>
            <person name="Couloux A."/>
            <person name="Labadie K."/>
            <person name="Pelletier E."/>
            <person name="Souciet J-L."/>
            <person name="Boekhout T."/>
            <person name="Gabaldon T."/>
            <person name="Wincker P."/>
            <person name="Dujon B."/>
        </authorList>
    </citation>
    <scope>NUCLEOTIDE SEQUENCE</scope>
    <source>
        <strain evidence="13">CBS 1993</strain>
    </source>
</reference>
<dbReference type="PANTHER" id="PTHR13104">
    <property type="entry name" value="MED-6-RELATED"/>
    <property type="match status" value="1"/>
</dbReference>
<dbReference type="AlphaFoldDB" id="W6MRH3"/>
<keyword evidence="14" id="KW-1185">Reference proteome</keyword>
<evidence type="ECO:0000256" key="2">
    <source>
        <dbReference type="ARBA" id="ARBA00007526"/>
    </source>
</evidence>
<dbReference type="PIRSF" id="PIRSF013286">
    <property type="entry name" value="MED6_fungi"/>
    <property type="match status" value="1"/>
</dbReference>
<dbReference type="HOGENOM" id="CLU_077754_0_0_1"/>
<protein>
    <recommendedName>
        <fullName evidence="4 11">Mediator of RNA polymerase II transcription subunit 6</fullName>
    </recommendedName>
    <alternativeName>
        <fullName evidence="10 11">Mediator complex subunit 6</fullName>
    </alternativeName>
</protein>
<dbReference type="GeneID" id="34522726"/>
<evidence type="ECO:0000256" key="9">
    <source>
        <dbReference type="ARBA" id="ARBA00025687"/>
    </source>
</evidence>
<comment type="similarity">
    <text evidence="2 11">Belongs to the Mediator complex subunit 6 family.</text>
</comment>
<evidence type="ECO:0000256" key="4">
    <source>
        <dbReference type="ARBA" id="ARBA00020634"/>
    </source>
</evidence>
<evidence type="ECO:0000256" key="11">
    <source>
        <dbReference type="PIRNR" id="PIRNR013286"/>
    </source>
</evidence>
<dbReference type="InterPro" id="IPR016612">
    <property type="entry name" value="Mediator_Med6_fun"/>
</dbReference>
<dbReference type="Pfam" id="PF04934">
    <property type="entry name" value="Med6"/>
    <property type="match status" value="1"/>
</dbReference>
<dbReference type="RefSeq" id="XP_022461338.1">
    <property type="nucleotide sequence ID" value="XM_022600525.1"/>
</dbReference>
<keyword evidence="5 11" id="KW-0805">Transcription regulation</keyword>
<comment type="subunit">
    <text evidence="3 11">Component of the Mediator complex.</text>
</comment>
<evidence type="ECO:0000256" key="12">
    <source>
        <dbReference type="SAM" id="MobiDB-lite"/>
    </source>
</evidence>
<evidence type="ECO:0000256" key="5">
    <source>
        <dbReference type="ARBA" id="ARBA00023015"/>
    </source>
</evidence>
<dbReference type="InterPro" id="IPR007018">
    <property type="entry name" value="Mediator_Med6"/>
</dbReference>
<keyword evidence="7 11" id="KW-0804">Transcription</keyword>
<evidence type="ECO:0000313" key="13">
    <source>
        <dbReference type="EMBL" id="CDK29351.1"/>
    </source>
</evidence>
<feature type="region of interest" description="Disordered" evidence="12">
    <location>
        <begin position="245"/>
        <end position="277"/>
    </location>
</feature>
<dbReference type="FunFam" id="3.10.450.580:FF:000004">
    <property type="entry name" value="Mediator of RNA polymerase II transcription subunit 6"/>
    <property type="match status" value="1"/>
</dbReference>
<evidence type="ECO:0000313" key="14">
    <source>
        <dbReference type="Proteomes" id="UP000019384"/>
    </source>
</evidence>
<dbReference type="GO" id="GO:0060261">
    <property type="term" value="P:positive regulation of transcription initiation by RNA polymerase II"/>
    <property type="evidence" value="ECO:0007669"/>
    <property type="project" value="EnsemblFungi"/>
</dbReference>
<keyword evidence="6 11" id="KW-0010">Activator</keyword>
<evidence type="ECO:0000256" key="1">
    <source>
        <dbReference type="ARBA" id="ARBA00004123"/>
    </source>
</evidence>
<evidence type="ECO:0000256" key="10">
    <source>
        <dbReference type="ARBA" id="ARBA00031259"/>
    </source>
</evidence>
<dbReference type="Gene3D" id="3.10.450.580">
    <property type="entry name" value="Mediator complex, subunit Med6"/>
    <property type="match status" value="1"/>
</dbReference>
<dbReference type="GO" id="GO:0003713">
    <property type="term" value="F:transcription coactivator activity"/>
    <property type="evidence" value="ECO:0007669"/>
    <property type="project" value="EnsemblFungi"/>
</dbReference>
<keyword evidence="8 11" id="KW-0539">Nucleus</keyword>
<gene>
    <name evidence="13" type="ORF">KUCA_T00005339001</name>
</gene>
<evidence type="ECO:0000256" key="3">
    <source>
        <dbReference type="ARBA" id="ARBA00011837"/>
    </source>
</evidence>
<dbReference type="GO" id="GO:0032968">
    <property type="term" value="P:positive regulation of transcription elongation by RNA polymerase II"/>
    <property type="evidence" value="ECO:0007669"/>
    <property type="project" value="EnsemblFungi"/>
</dbReference>
<dbReference type="GO" id="GO:0051123">
    <property type="term" value="P:RNA polymerase II preinitiation complex assembly"/>
    <property type="evidence" value="ECO:0007669"/>
    <property type="project" value="EnsemblFungi"/>
</dbReference>
<reference evidence="13" key="1">
    <citation type="submission" date="2013-12" db="EMBL/GenBank/DDBJ databases">
        <authorList>
            <person name="Genoscope - CEA"/>
        </authorList>
    </citation>
    <scope>NUCLEOTIDE SEQUENCE</scope>
    <source>
        <strain evidence="13">CBS 1993</strain>
    </source>
</reference>
<dbReference type="GO" id="GO:0070847">
    <property type="term" value="C:core mediator complex"/>
    <property type="evidence" value="ECO:0007669"/>
    <property type="project" value="EnsemblFungi"/>
</dbReference>
<evidence type="ECO:0000256" key="7">
    <source>
        <dbReference type="ARBA" id="ARBA00023163"/>
    </source>
</evidence>
<evidence type="ECO:0000256" key="8">
    <source>
        <dbReference type="ARBA" id="ARBA00023242"/>
    </source>
</evidence>
<comment type="function">
    <text evidence="9">Component of the Mediator complex, a coactivator involved in the regulated transcription of nearly all RNA polymerase II-dependent genes. Mediator functions as a bridge to convey information from gene-specific regulatory proteins to the basal RNA polymerase II transcription machinery. Mediator is recruited to promoters by direct interactions with regulatory proteins and serves as a scaffold for the assembly of a functional preinitiation complex with RNA polymerase II and the general transcription factors.</text>
</comment>
<proteinExistence type="inferred from homology"/>
<dbReference type="InterPro" id="IPR038566">
    <property type="entry name" value="Mediator_Med6_sf"/>
</dbReference>
<dbReference type="OrthoDB" id="344220at2759"/>
<name>W6MRH3_9ASCO</name>
<dbReference type="GO" id="GO:0016592">
    <property type="term" value="C:mediator complex"/>
    <property type="evidence" value="ECO:0007669"/>
    <property type="project" value="InterPro"/>
</dbReference>
<organism evidence="13 14">
    <name type="scientific">Kuraishia capsulata CBS 1993</name>
    <dbReference type="NCBI Taxonomy" id="1382522"/>
    <lineage>
        <taxon>Eukaryota</taxon>
        <taxon>Fungi</taxon>
        <taxon>Dikarya</taxon>
        <taxon>Ascomycota</taxon>
        <taxon>Saccharomycotina</taxon>
        <taxon>Pichiomycetes</taxon>
        <taxon>Pichiales</taxon>
        <taxon>Pichiaceae</taxon>
        <taxon>Kuraishia</taxon>
    </lineage>
</organism>
<dbReference type="Proteomes" id="UP000019384">
    <property type="component" value="Unassembled WGS sequence"/>
</dbReference>
<dbReference type="STRING" id="1382522.W6MRH3"/>